<dbReference type="AlphaFoldDB" id="A0A518K7M3"/>
<name>A0A518K7M3_9BACT</name>
<reference evidence="1 2" key="1">
    <citation type="submission" date="2019-02" db="EMBL/GenBank/DDBJ databases">
        <title>Deep-cultivation of Planctomycetes and their phenomic and genomic characterization uncovers novel biology.</title>
        <authorList>
            <person name="Wiegand S."/>
            <person name="Jogler M."/>
            <person name="Boedeker C."/>
            <person name="Pinto D."/>
            <person name="Vollmers J."/>
            <person name="Rivas-Marin E."/>
            <person name="Kohn T."/>
            <person name="Peeters S.H."/>
            <person name="Heuer A."/>
            <person name="Rast P."/>
            <person name="Oberbeckmann S."/>
            <person name="Bunk B."/>
            <person name="Jeske O."/>
            <person name="Meyerdierks A."/>
            <person name="Storesund J.E."/>
            <person name="Kallscheuer N."/>
            <person name="Luecker S."/>
            <person name="Lage O.M."/>
            <person name="Pohl T."/>
            <person name="Merkel B.J."/>
            <person name="Hornburger P."/>
            <person name="Mueller R.-W."/>
            <person name="Bruemmer F."/>
            <person name="Labrenz M."/>
            <person name="Spormann A.M."/>
            <person name="Op den Camp H."/>
            <person name="Overmann J."/>
            <person name="Amann R."/>
            <person name="Jetten M.S.M."/>
            <person name="Mascher T."/>
            <person name="Medema M.H."/>
            <person name="Devos D.P."/>
            <person name="Kaster A.-K."/>
            <person name="Ovreas L."/>
            <person name="Rohde M."/>
            <person name="Galperin M.Y."/>
            <person name="Jogler C."/>
        </authorList>
    </citation>
    <scope>NUCLEOTIDE SEQUENCE [LARGE SCALE GENOMIC DNA]</scope>
    <source>
        <strain evidence="1 2">Spa11</strain>
    </source>
</reference>
<gene>
    <name evidence="1" type="ORF">Spa11_19810</name>
</gene>
<accession>A0A518K7M3</accession>
<dbReference type="Proteomes" id="UP000316426">
    <property type="component" value="Chromosome"/>
</dbReference>
<protein>
    <recommendedName>
        <fullName evidence="3">Archaeal TRASH domain protein</fullName>
    </recommendedName>
</protein>
<organism evidence="1 2">
    <name type="scientific">Botrimarina mediterranea</name>
    <dbReference type="NCBI Taxonomy" id="2528022"/>
    <lineage>
        <taxon>Bacteria</taxon>
        <taxon>Pseudomonadati</taxon>
        <taxon>Planctomycetota</taxon>
        <taxon>Planctomycetia</taxon>
        <taxon>Pirellulales</taxon>
        <taxon>Lacipirellulaceae</taxon>
        <taxon>Botrimarina</taxon>
    </lineage>
</organism>
<evidence type="ECO:0000313" key="2">
    <source>
        <dbReference type="Proteomes" id="UP000316426"/>
    </source>
</evidence>
<dbReference type="RefSeq" id="WP_145111363.1">
    <property type="nucleotide sequence ID" value="NZ_CP036349.1"/>
</dbReference>
<sequence>MTMVLVTVALTGQSVRAHEEDHQTEDQLRREQLRIAVQEICPISGEKLGAMGTPIKVAAGDSKEEVYLCCEGCTNGKIDQKLWGTIHRSIAKAQGKCPISKKDLPRKPKSTVVEGQVIYVARLASIEEVQAEPEAALLQVDEFYASYIKEKKQREKKEEKREHN</sequence>
<evidence type="ECO:0000313" key="1">
    <source>
        <dbReference type="EMBL" id="QDV73782.1"/>
    </source>
</evidence>
<dbReference type="EMBL" id="CP036349">
    <property type="protein sequence ID" value="QDV73782.1"/>
    <property type="molecule type" value="Genomic_DNA"/>
</dbReference>
<keyword evidence="2" id="KW-1185">Reference proteome</keyword>
<evidence type="ECO:0008006" key="3">
    <source>
        <dbReference type="Google" id="ProtNLM"/>
    </source>
</evidence>
<proteinExistence type="predicted"/>
<dbReference type="KEGG" id="bmei:Spa11_19810"/>